<dbReference type="Proteomes" id="UP001177003">
    <property type="component" value="Chromosome 5"/>
</dbReference>
<protein>
    <recommendedName>
        <fullName evidence="1">MULE transposase domain-containing protein</fullName>
    </recommendedName>
</protein>
<evidence type="ECO:0000313" key="2">
    <source>
        <dbReference type="EMBL" id="CAI9286925.1"/>
    </source>
</evidence>
<dbReference type="EMBL" id="OX465081">
    <property type="protein sequence ID" value="CAI9286925.1"/>
    <property type="molecule type" value="Genomic_DNA"/>
</dbReference>
<dbReference type="InterPro" id="IPR018289">
    <property type="entry name" value="MULE_transposase_dom"/>
</dbReference>
<name>A0AA35Z6N1_LACSI</name>
<evidence type="ECO:0000313" key="3">
    <source>
        <dbReference type="Proteomes" id="UP001177003"/>
    </source>
</evidence>
<dbReference type="Pfam" id="PF10551">
    <property type="entry name" value="MULE"/>
    <property type="match status" value="1"/>
</dbReference>
<gene>
    <name evidence="2" type="ORF">LSALG_LOCUS26320</name>
</gene>
<feature type="domain" description="MULE transposase" evidence="1">
    <location>
        <begin position="105"/>
        <end position="167"/>
    </location>
</feature>
<keyword evidence="3" id="KW-1185">Reference proteome</keyword>
<sequence>MSCREMRDKVGEIFNVKVSVGQCRNAKKFGLNEIEGSLSTHYEKLWSYEAEILRANPGSTVKIGTDTMPDSTVYFSRMYVCIKGVKDGWVEGCKRVIGVDGCFLKVVAVENKETRKWFLNLLLKDINMGNGVGLTLLSDQHKGLIEAVKERVPDVEHRQCARHIYANFKKKFTGAEYRKLFWRAAKATTVQRFKGKSRL</sequence>
<organism evidence="2 3">
    <name type="scientific">Lactuca saligna</name>
    <name type="common">Willowleaf lettuce</name>
    <dbReference type="NCBI Taxonomy" id="75948"/>
    <lineage>
        <taxon>Eukaryota</taxon>
        <taxon>Viridiplantae</taxon>
        <taxon>Streptophyta</taxon>
        <taxon>Embryophyta</taxon>
        <taxon>Tracheophyta</taxon>
        <taxon>Spermatophyta</taxon>
        <taxon>Magnoliopsida</taxon>
        <taxon>eudicotyledons</taxon>
        <taxon>Gunneridae</taxon>
        <taxon>Pentapetalae</taxon>
        <taxon>asterids</taxon>
        <taxon>campanulids</taxon>
        <taxon>Asterales</taxon>
        <taxon>Asteraceae</taxon>
        <taxon>Cichorioideae</taxon>
        <taxon>Cichorieae</taxon>
        <taxon>Lactucinae</taxon>
        <taxon>Lactuca</taxon>
    </lineage>
</organism>
<evidence type="ECO:0000259" key="1">
    <source>
        <dbReference type="Pfam" id="PF10551"/>
    </source>
</evidence>
<dbReference type="PANTHER" id="PTHR31973">
    <property type="entry name" value="POLYPROTEIN, PUTATIVE-RELATED"/>
    <property type="match status" value="1"/>
</dbReference>
<proteinExistence type="predicted"/>
<dbReference type="AlphaFoldDB" id="A0AA35Z6N1"/>
<dbReference type="PANTHER" id="PTHR31973:SF189">
    <property type="entry name" value="TRANSPOSASE, MUDR, PLANT, MULE TRANSPOSASE DOMAIN PROTEIN-RELATED"/>
    <property type="match status" value="1"/>
</dbReference>
<accession>A0AA35Z6N1</accession>
<reference evidence="2" key="1">
    <citation type="submission" date="2023-04" db="EMBL/GenBank/DDBJ databases">
        <authorList>
            <person name="Vijverberg K."/>
            <person name="Xiong W."/>
            <person name="Schranz E."/>
        </authorList>
    </citation>
    <scope>NUCLEOTIDE SEQUENCE</scope>
</reference>